<name>A0A934NQS9_9NOCA</name>
<comment type="caution">
    <text evidence="2">The sequence shown here is derived from an EMBL/GenBank/DDBJ whole genome shotgun (WGS) entry which is preliminary data.</text>
</comment>
<reference evidence="2" key="1">
    <citation type="submission" date="2020-12" db="EMBL/GenBank/DDBJ databases">
        <title>Antrihabitans popcorni sp. nov. and Antrihabitans auranticaus sp. nov., isolated from a larva cave.</title>
        <authorList>
            <person name="Lee S.D."/>
            <person name="Kim I.S."/>
        </authorList>
    </citation>
    <scope>NUCLEOTIDE SEQUENCE</scope>
    <source>
        <strain evidence="2">YC3-6</strain>
    </source>
</reference>
<evidence type="ECO:0000313" key="2">
    <source>
        <dbReference type="EMBL" id="MBJ8339711.1"/>
    </source>
</evidence>
<dbReference type="GO" id="GO:0043856">
    <property type="term" value="F:anti-sigma factor antagonist activity"/>
    <property type="evidence" value="ECO:0007669"/>
    <property type="project" value="TreeGrafter"/>
</dbReference>
<evidence type="ECO:0000259" key="1">
    <source>
        <dbReference type="PROSITE" id="PS50801"/>
    </source>
</evidence>
<dbReference type="Proteomes" id="UP000655868">
    <property type="component" value="Unassembled WGS sequence"/>
</dbReference>
<dbReference type="InterPro" id="IPR002645">
    <property type="entry name" value="STAS_dom"/>
</dbReference>
<keyword evidence="3" id="KW-1185">Reference proteome</keyword>
<dbReference type="InterPro" id="IPR036513">
    <property type="entry name" value="STAS_dom_sf"/>
</dbReference>
<gene>
    <name evidence="2" type="ORF">JGU71_12520</name>
</gene>
<dbReference type="Pfam" id="PF01740">
    <property type="entry name" value="STAS"/>
    <property type="match status" value="1"/>
</dbReference>
<dbReference type="PANTHER" id="PTHR33495">
    <property type="entry name" value="ANTI-SIGMA FACTOR ANTAGONIST TM_1081-RELATED-RELATED"/>
    <property type="match status" value="1"/>
</dbReference>
<dbReference type="EMBL" id="JAEMNV010000003">
    <property type="protein sequence ID" value="MBJ8339711.1"/>
    <property type="molecule type" value="Genomic_DNA"/>
</dbReference>
<dbReference type="RefSeq" id="WP_199704428.1">
    <property type="nucleotide sequence ID" value="NZ_JAEMNV010000003.1"/>
</dbReference>
<dbReference type="PANTHER" id="PTHR33495:SF2">
    <property type="entry name" value="ANTI-SIGMA FACTOR ANTAGONIST TM_1081-RELATED"/>
    <property type="match status" value="1"/>
</dbReference>
<dbReference type="PROSITE" id="PS50801">
    <property type="entry name" value="STAS"/>
    <property type="match status" value="1"/>
</dbReference>
<accession>A0A934NQS9</accession>
<organism evidence="2 3">
    <name type="scientific">Antrihabitans stalagmiti</name>
    <dbReference type="NCBI Taxonomy" id="2799499"/>
    <lineage>
        <taxon>Bacteria</taxon>
        <taxon>Bacillati</taxon>
        <taxon>Actinomycetota</taxon>
        <taxon>Actinomycetes</taxon>
        <taxon>Mycobacteriales</taxon>
        <taxon>Nocardiaceae</taxon>
        <taxon>Antrihabitans</taxon>
    </lineage>
</organism>
<dbReference type="Gene3D" id="3.30.750.24">
    <property type="entry name" value="STAS domain"/>
    <property type="match status" value="1"/>
</dbReference>
<evidence type="ECO:0000313" key="3">
    <source>
        <dbReference type="Proteomes" id="UP000655868"/>
    </source>
</evidence>
<dbReference type="AlphaFoldDB" id="A0A934NQS9"/>
<feature type="domain" description="STAS" evidence="1">
    <location>
        <begin position="36"/>
        <end position="141"/>
    </location>
</feature>
<protein>
    <submittedName>
        <fullName evidence="2">STAS domain-containing protein</fullName>
    </submittedName>
</protein>
<dbReference type="CDD" id="cd07043">
    <property type="entry name" value="STAS_anti-anti-sigma_factors"/>
    <property type="match status" value="1"/>
</dbReference>
<proteinExistence type="predicted"/>
<dbReference type="SUPFAM" id="SSF52091">
    <property type="entry name" value="SpoIIaa-like"/>
    <property type="match status" value="1"/>
</dbReference>
<sequence length="146" mass="15598">MPNIVVQQRISVQSAIASIAPTARARAPRPAVDGIEFRSERISSSLVIVYVRGDVDLSTMPALREHVRSQIAGNRKLVLDLSELDFIGTDGLAVLADLDARDGAAGWALVGGRAVNRLLRAADLSTRYRAFDSLDSALCSLRAIAG</sequence>